<gene>
    <name evidence="2" type="ORF">ACFQMJ_16060</name>
</gene>
<comment type="caution">
    <text evidence="2">The sequence shown here is derived from an EMBL/GenBank/DDBJ whole genome shotgun (WGS) entry which is preliminary data.</text>
</comment>
<keyword evidence="3" id="KW-1185">Reference proteome</keyword>
<evidence type="ECO:0000313" key="2">
    <source>
        <dbReference type="EMBL" id="MFC7150041.1"/>
    </source>
</evidence>
<evidence type="ECO:0000256" key="1">
    <source>
        <dbReference type="SAM" id="SignalP"/>
    </source>
</evidence>
<organism evidence="2 3">
    <name type="scientific">Cohnella cellulosilytica</name>
    <dbReference type="NCBI Taxonomy" id="986710"/>
    <lineage>
        <taxon>Bacteria</taxon>
        <taxon>Bacillati</taxon>
        <taxon>Bacillota</taxon>
        <taxon>Bacilli</taxon>
        <taxon>Bacillales</taxon>
        <taxon>Paenibacillaceae</taxon>
        <taxon>Cohnella</taxon>
    </lineage>
</organism>
<keyword evidence="1" id="KW-0732">Signal</keyword>
<dbReference type="Proteomes" id="UP001596378">
    <property type="component" value="Unassembled WGS sequence"/>
</dbReference>
<protein>
    <submittedName>
        <fullName evidence="2">Uncharacterized protein</fullName>
    </submittedName>
</protein>
<name>A0ABW2FAG5_9BACL</name>
<accession>A0ABW2FAG5</accession>
<proteinExistence type="predicted"/>
<feature type="signal peptide" evidence="1">
    <location>
        <begin position="1"/>
        <end position="25"/>
    </location>
</feature>
<feature type="chain" id="PRO_5046400194" evidence="1">
    <location>
        <begin position="26"/>
        <end position="218"/>
    </location>
</feature>
<sequence length="218" mass="23895">MNKTARFMTAAALACALTVPALAYASEGEAAPASSALKASIQTEGDYAAVQIEKQVYVYDKNGPLYQTKGKDRIGDLQDLFVLPYGPMQVPMILIKNDKNGYMVFSDLWPEFAKGKEQDAVDAYFSGRVHAAPRDKIVSRTGHHYAEKIGDEVVAYTANDFSDLNKGFHESIRVKGELRGLILFDCCPYLVVDDGRDALSVYHAGENGPELASSIEFK</sequence>
<evidence type="ECO:0000313" key="3">
    <source>
        <dbReference type="Proteomes" id="UP001596378"/>
    </source>
</evidence>
<dbReference type="EMBL" id="JBHTAI010000009">
    <property type="protein sequence ID" value="MFC7150041.1"/>
    <property type="molecule type" value="Genomic_DNA"/>
</dbReference>
<reference evidence="3" key="1">
    <citation type="journal article" date="2019" name="Int. J. Syst. Evol. Microbiol.">
        <title>The Global Catalogue of Microorganisms (GCM) 10K type strain sequencing project: providing services to taxonomists for standard genome sequencing and annotation.</title>
        <authorList>
            <consortium name="The Broad Institute Genomics Platform"/>
            <consortium name="The Broad Institute Genome Sequencing Center for Infectious Disease"/>
            <person name="Wu L."/>
            <person name="Ma J."/>
        </authorList>
    </citation>
    <scope>NUCLEOTIDE SEQUENCE [LARGE SCALE GENOMIC DNA]</scope>
    <source>
        <strain evidence="3">KCTC 12907</strain>
    </source>
</reference>
<dbReference type="RefSeq" id="WP_378046227.1">
    <property type="nucleotide sequence ID" value="NZ_JBHMDN010000010.1"/>
</dbReference>